<dbReference type="PANTHER" id="PTHR43836:SF2">
    <property type="entry name" value="CATECHOL O-METHYLTRANSFERASE 1-RELATED"/>
    <property type="match status" value="1"/>
</dbReference>
<evidence type="ECO:0000256" key="3">
    <source>
        <dbReference type="ARBA" id="ARBA00022679"/>
    </source>
</evidence>
<dbReference type="InterPro" id="IPR002935">
    <property type="entry name" value="SAM_O-MeTrfase"/>
</dbReference>
<dbReference type="Proteomes" id="UP001165083">
    <property type="component" value="Unassembled WGS sequence"/>
</dbReference>
<dbReference type="EC" id="2.1.1.6" evidence="1"/>
<dbReference type="SUPFAM" id="SSF53335">
    <property type="entry name" value="S-adenosyl-L-methionine-dependent methyltransferases"/>
    <property type="match status" value="1"/>
</dbReference>
<dbReference type="EMBL" id="BSXW01000363">
    <property type="protein sequence ID" value="GMF20071.1"/>
    <property type="molecule type" value="Genomic_DNA"/>
</dbReference>
<accession>A0A9W6WWF3</accession>
<evidence type="ECO:0000256" key="1">
    <source>
        <dbReference type="ARBA" id="ARBA00012880"/>
    </source>
</evidence>
<dbReference type="OrthoDB" id="186626at2759"/>
<name>A0A9W6WWF3_9STRA</name>
<dbReference type="GO" id="GO:0016206">
    <property type="term" value="F:catechol O-methyltransferase activity"/>
    <property type="evidence" value="ECO:0007669"/>
    <property type="project" value="UniProtKB-EC"/>
</dbReference>
<evidence type="ECO:0000313" key="7">
    <source>
        <dbReference type="EMBL" id="GMF20071.1"/>
    </source>
</evidence>
<dbReference type="InterPro" id="IPR029063">
    <property type="entry name" value="SAM-dependent_MTases_sf"/>
</dbReference>
<evidence type="ECO:0000313" key="8">
    <source>
        <dbReference type="Proteomes" id="UP001165083"/>
    </source>
</evidence>
<dbReference type="AlphaFoldDB" id="A0A9W6WWF3"/>
<keyword evidence="5" id="KW-0128">Catecholamine metabolism</keyword>
<proteinExistence type="inferred from homology"/>
<dbReference type="Pfam" id="PF13578">
    <property type="entry name" value="Methyltransf_24"/>
    <property type="match status" value="1"/>
</dbReference>
<evidence type="ECO:0000256" key="6">
    <source>
        <dbReference type="ARBA" id="ARBA00023453"/>
    </source>
</evidence>
<dbReference type="GO" id="GO:0006584">
    <property type="term" value="P:catecholamine metabolic process"/>
    <property type="evidence" value="ECO:0007669"/>
    <property type="project" value="UniProtKB-KW"/>
</dbReference>
<evidence type="ECO:0000256" key="5">
    <source>
        <dbReference type="ARBA" id="ARBA00022939"/>
    </source>
</evidence>
<reference evidence="7" key="1">
    <citation type="submission" date="2023-04" db="EMBL/GenBank/DDBJ databases">
        <title>Phytophthora lilii NBRC 32176.</title>
        <authorList>
            <person name="Ichikawa N."/>
            <person name="Sato H."/>
            <person name="Tonouchi N."/>
        </authorList>
    </citation>
    <scope>NUCLEOTIDE SEQUENCE</scope>
    <source>
        <strain evidence="7">NBRC 32176</strain>
    </source>
</reference>
<keyword evidence="8" id="KW-1185">Reference proteome</keyword>
<organism evidence="7 8">
    <name type="scientific">Phytophthora lilii</name>
    <dbReference type="NCBI Taxonomy" id="2077276"/>
    <lineage>
        <taxon>Eukaryota</taxon>
        <taxon>Sar</taxon>
        <taxon>Stramenopiles</taxon>
        <taxon>Oomycota</taxon>
        <taxon>Peronosporomycetes</taxon>
        <taxon>Peronosporales</taxon>
        <taxon>Peronosporaceae</taxon>
        <taxon>Phytophthora</taxon>
    </lineage>
</organism>
<keyword evidence="2" id="KW-0489">Methyltransferase</keyword>
<dbReference type="GO" id="GO:0032259">
    <property type="term" value="P:methylation"/>
    <property type="evidence" value="ECO:0007669"/>
    <property type="project" value="UniProtKB-KW"/>
</dbReference>
<dbReference type="PANTHER" id="PTHR43836">
    <property type="entry name" value="CATECHOL O-METHYLTRANSFERASE 1-RELATED"/>
    <property type="match status" value="1"/>
</dbReference>
<keyword evidence="3" id="KW-0808">Transferase</keyword>
<evidence type="ECO:0000256" key="4">
    <source>
        <dbReference type="ARBA" id="ARBA00022691"/>
    </source>
</evidence>
<comment type="similarity">
    <text evidence="6">Belongs to the class I-like SAM-binding methyltransferase superfamily. Cation-dependent O-methyltransferase family.</text>
</comment>
<comment type="caution">
    <text evidence="7">The sequence shown here is derived from an EMBL/GenBank/DDBJ whole genome shotgun (WGS) entry which is preliminary data.</text>
</comment>
<sequence>MDHFAYEKIWMMNIGDVKGAIVDAEIEKAKPQVMAEIGAFCGYSAVRFASKLRVVSGPSAHFYSFEFSPHFANIASQIAALAGLSDVVTFFVGPFSETFTKLKEQGINHVDVRIYCHSASKWVTVLLIAVQLFFMDHDKRQYLSDFKMIEQSGLLKPVGALFFTLIIAAVSKQSASSAGWRGGRRQRAFAGPWQTAGLPRLRPLEQPVYVCSARVFRRVPGRAQGRRRGHHLRGLSSKVYAATPNFWYAASDACATPAFAS</sequence>
<protein>
    <recommendedName>
        <fullName evidence="1">catechol O-methyltransferase</fullName>
        <ecNumber evidence="1">2.1.1.6</ecNumber>
    </recommendedName>
</protein>
<dbReference type="PROSITE" id="PS51682">
    <property type="entry name" value="SAM_OMT_I"/>
    <property type="match status" value="1"/>
</dbReference>
<keyword evidence="4" id="KW-0949">S-adenosyl-L-methionine</keyword>
<evidence type="ECO:0000256" key="2">
    <source>
        <dbReference type="ARBA" id="ARBA00022603"/>
    </source>
</evidence>
<dbReference type="Gene3D" id="3.40.50.150">
    <property type="entry name" value="Vaccinia Virus protein VP39"/>
    <property type="match status" value="1"/>
</dbReference>
<gene>
    <name evidence="7" type="ORF">Plil01_000775600</name>
</gene>